<comment type="caution">
    <text evidence="1">The sequence shown here is derived from an EMBL/GenBank/DDBJ whole genome shotgun (WGS) entry which is preliminary data.</text>
</comment>
<proteinExistence type="predicted"/>
<evidence type="ECO:0000313" key="1">
    <source>
        <dbReference type="EMBL" id="PHM59495.1"/>
    </source>
</evidence>
<name>A0A2D0K7Z0_9GAMM</name>
<dbReference type="Proteomes" id="UP000222168">
    <property type="component" value="Unassembled WGS sequence"/>
</dbReference>
<protein>
    <submittedName>
        <fullName evidence="1">Uncharacterized protein</fullName>
    </submittedName>
</protein>
<gene>
    <name evidence="1" type="ORF">Xish_03613</name>
</gene>
<dbReference type="AlphaFoldDB" id="A0A2D0K7Z0"/>
<dbReference type="RefSeq" id="WP_099119159.1">
    <property type="nucleotide sequence ID" value="NZ_NJAK01000003.1"/>
</dbReference>
<evidence type="ECO:0000313" key="2">
    <source>
        <dbReference type="Proteomes" id="UP000222168"/>
    </source>
</evidence>
<accession>A0A2D0K7Z0</accession>
<dbReference type="OrthoDB" id="6613165at2"/>
<reference evidence="1 2" key="1">
    <citation type="journal article" date="2017" name="Nat. Microbiol.">
        <title>Natural product diversity associated with the nematode symbionts Photorhabdus and Xenorhabdus.</title>
        <authorList>
            <person name="Tobias N.J."/>
            <person name="Wolff H."/>
            <person name="Djahanschiri B."/>
            <person name="Grundmann F."/>
            <person name="Kronenwerth M."/>
            <person name="Shi Y.M."/>
            <person name="Simonyi S."/>
            <person name="Grun P."/>
            <person name="Shapiro-Ilan D."/>
            <person name="Pidot S.J."/>
            <person name="Stinear T.P."/>
            <person name="Ebersberger I."/>
            <person name="Bode H.B."/>
        </authorList>
    </citation>
    <scope>NUCLEOTIDE SEQUENCE [LARGE SCALE GENOMIC DNA]</scope>
    <source>
        <strain evidence="1 2">DSM 22670</strain>
    </source>
</reference>
<dbReference type="EMBL" id="NJAK01000003">
    <property type="protein sequence ID" value="PHM59495.1"/>
    <property type="molecule type" value="Genomic_DNA"/>
</dbReference>
<organism evidence="1 2">
    <name type="scientific">Xenorhabdus ishibashii</name>
    <dbReference type="NCBI Taxonomy" id="1034471"/>
    <lineage>
        <taxon>Bacteria</taxon>
        <taxon>Pseudomonadati</taxon>
        <taxon>Pseudomonadota</taxon>
        <taxon>Gammaproteobacteria</taxon>
        <taxon>Enterobacterales</taxon>
        <taxon>Morganellaceae</taxon>
        <taxon>Xenorhabdus</taxon>
    </lineage>
</organism>
<dbReference type="InterPro" id="IPR038765">
    <property type="entry name" value="Papain-like_cys_pep_sf"/>
</dbReference>
<dbReference type="SUPFAM" id="SSF54001">
    <property type="entry name" value="Cysteine proteinases"/>
    <property type="match status" value="1"/>
</dbReference>
<sequence>MMKKLEKQNSKDIPIEIYEVTHYARQLFDHLLDFNSLRNTKGTCLHASLLLAFMLERAGFESKVCGGDGLSDGGLFTKKGGHGHYWCEVKNSPVSIIIDITADQFGFEKIIIKMLDDINSWPKYIAGDREVIEQHIIEYRSE</sequence>
<keyword evidence="2" id="KW-1185">Reference proteome</keyword>